<keyword evidence="1" id="KW-0233">DNA recombination</keyword>
<dbReference type="InterPro" id="IPR013762">
    <property type="entry name" value="Integrase-like_cat_sf"/>
</dbReference>
<dbReference type="Pfam" id="PF00589">
    <property type="entry name" value="Phage_integrase"/>
    <property type="match status" value="1"/>
</dbReference>
<protein>
    <submittedName>
        <fullName evidence="3">Tyrosine-type recombinase/integrase</fullName>
    </submittedName>
</protein>
<dbReference type="EMBL" id="CP133148">
    <property type="protein sequence ID" value="WVT04047.1"/>
    <property type="molecule type" value="Genomic_DNA"/>
</dbReference>
<dbReference type="SUPFAM" id="SSF56349">
    <property type="entry name" value="DNA breaking-rejoining enzymes"/>
    <property type="match status" value="1"/>
</dbReference>
<dbReference type="Gene3D" id="1.10.443.10">
    <property type="entry name" value="Intergrase catalytic core"/>
    <property type="match status" value="1"/>
</dbReference>
<gene>
    <name evidence="3" type="ORF">RB548_01125</name>
</gene>
<evidence type="ECO:0000256" key="1">
    <source>
        <dbReference type="ARBA" id="ARBA00023172"/>
    </source>
</evidence>
<reference evidence="3" key="1">
    <citation type="submission" date="2023-08" db="EMBL/GenBank/DDBJ databases">
        <title>Complete genome sequence of Sinorhizobium chiapanecum ITTG S70 isolated from Acaciella angustissima nodules in Chiapas-Mexico.</title>
        <authorList>
            <person name="Rincon-Rosales R."/>
            <person name="Rogel M.A."/>
            <person name="Rincon-Medina C.I."/>
            <person name="Guerrero G."/>
            <person name="Manzano-Gomez L.A."/>
            <person name="Lopez-Lopez A."/>
            <person name="Rincon Molina F.A."/>
            <person name="Martinez-Romero E."/>
        </authorList>
    </citation>
    <scope>NUCLEOTIDE SEQUENCE</scope>
    <source>
        <strain evidence="3">ITTG S70</strain>
    </source>
</reference>
<dbReference type="RefSeq" id="WP_331373241.1">
    <property type="nucleotide sequence ID" value="NZ_CP133148.1"/>
</dbReference>
<organism evidence="3 4">
    <name type="scientific">Sinorhizobium chiapasense</name>
    <dbReference type="NCBI Taxonomy" id="501572"/>
    <lineage>
        <taxon>Bacteria</taxon>
        <taxon>Pseudomonadati</taxon>
        <taxon>Pseudomonadota</taxon>
        <taxon>Alphaproteobacteria</taxon>
        <taxon>Hyphomicrobiales</taxon>
        <taxon>Rhizobiaceae</taxon>
        <taxon>Sinorhizobium/Ensifer group</taxon>
        <taxon>Sinorhizobium</taxon>
    </lineage>
</organism>
<dbReference type="InterPro" id="IPR011010">
    <property type="entry name" value="DNA_brk_join_enz"/>
</dbReference>
<feature type="domain" description="Tyr recombinase" evidence="2">
    <location>
        <begin position="61"/>
        <end position="140"/>
    </location>
</feature>
<proteinExistence type="predicted"/>
<sequence length="163" mass="18616">MLPANDEALRRWFITQAAHAEQPRETIKEVRDTGCLRLASSHPCPRHSKDIGFLRFVERQRKQKHKRLFPDLPKAADGTYSTAYSTKFGNTPKALSIKHDRISFHSFRHSFEDACRNSRIPLDFVNALQGHAQQGMAGRYGNGLYGLQLLSEEMEKLSYNGLD</sequence>
<accession>A0ABZ2BD70</accession>
<evidence type="ECO:0000259" key="2">
    <source>
        <dbReference type="Pfam" id="PF00589"/>
    </source>
</evidence>
<name>A0ABZ2BD70_9HYPH</name>
<keyword evidence="4" id="KW-1185">Reference proteome</keyword>
<evidence type="ECO:0000313" key="3">
    <source>
        <dbReference type="EMBL" id="WVT04047.1"/>
    </source>
</evidence>
<dbReference type="Proteomes" id="UP001432360">
    <property type="component" value="Chromosome"/>
</dbReference>
<dbReference type="InterPro" id="IPR002104">
    <property type="entry name" value="Integrase_catalytic"/>
</dbReference>
<evidence type="ECO:0000313" key="4">
    <source>
        <dbReference type="Proteomes" id="UP001432360"/>
    </source>
</evidence>